<dbReference type="EMBL" id="CM042886">
    <property type="protein sequence ID" value="KAI4338885.1"/>
    <property type="molecule type" value="Genomic_DNA"/>
</dbReference>
<name>A0ACB9NX95_9MYRT</name>
<protein>
    <submittedName>
        <fullName evidence="1">Uncharacterized protein</fullName>
    </submittedName>
</protein>
<reference evidence="2" key="1">
    <citation type="journal article" date="2023" name="Front. Plant Sci.">
        <title>Chromosomal-level genome assembly of Melastoma candidum provides insights into trichome evolution.</title>
        <authorList>
            <person name="Zhong Y."/>
            <person name="Wu W."/>
            <person name="Sun C."/>
            <person name="Zou P."/>
            <person name="Liu Y."/>
            <person name="Dai S."/>
            <person name="Zhou R."/>
        </authorList>
    </citation>
    <scope>NUCLEOTIDE SEQUENCE [LARGE SCALE GENOMIC DNA]</scope>
</reference>
<sequence length="154" mass="16647">MTSHSGSINGTMHWNGRSPFAVMPMSFYWGHKRYTEILFHHWPGSNSGMYALSIILVFFLAFVAEFLSHYEFVKEAEANKVGVGLFKTAIHSARVGVTYLVILAVMSFNGGIFLAAVGGHALGHAIFGGQAFRKMASSGSDGDKPSGSLLVTTQ</sequence>
<proteinExistence type="predicted"/>
<organism evidence="1 2">
    <name type="scientific">Melastoma candidum</name>
    <dbReference type="NCBI Taxonomy" id="119954"/>
    <lineage>
        <taxon>Eukaryota</taxon>
        <taxon>Viridiplantae</taxon>
        <taxon>Streptophyta</taxon>
        <taxon>Embryophyta</taxon>
        <taxon>Tracheophyta</taxon>
        <taxon>Spermatophyta</taxon>
        <taxon>Magnoliopsida</taxon>
        <taxon>eudicotyledons</taxon>
        <taxon>Gunneridae</taxon>
        <taxon>Pentapetalae</taxon>
        <taxon>rosids</taxon>
        <taxon>malvids</taxon>
        <taxon>Myrtales</taxon>
        <taxon>Melastomataceae</taxon>
        <taxon>Melastomatoideae</taxon>
        <taxon>Melastomateae</taxon>
        <taxon>Melastoma</taxon>
    </lineage>
</organism>
<evidence type="ECO:0000313" key="2">
    <source>
        <dbReference type="Proteomes" id="UP001057402"/>
    </source>
</evidence>
<gene>
    <name evidence="1" type="ORF">MLD38_023892</name>
</gene>
<keyword evidence="2" id="KW-1185">Reference proteome</keyword>
<accession>A0ACB9NX95</accession>
<comment type="caution">
    <text evidence="1">The sequence shown here is derived from an EMBL/GenBank/DDBJ whole genome shotgun (WGS) entry which is preliminary data.</text>
</comment>
<evidence type="ECO:0000313" key="1">
    <source>
        <dbReference type="EMBL" id="KAI4338885.1"/>
    </source>
</evidence>
<dbReference type="Proteomes" id="UP001057402">
    <property type="component" value="Chromosome 7"/>
</dbReference>